<evidence type="ECO:0000256" key="2">
    <source>
        <dbReference type="ARBA" id="ARBA00022448"/>
    </source>
</evidence>
<evidence type="ECO:0000256" key="6">
    <source>
        <dbReference type="SAM" id="MobiDB-lite"/>
    </source>
</evidence>
<gene>
    <name evidence="8" type="ORF">K460DRAFT_401236</name>
</gene>
<feature type="transmembrane region" description="Helical" evidence="7">
    <location>
        <begin position="183"/>
        <end position="203"/>
    </location>
</feature>
<dbReference type="Pfam" id="PF13347">
    <property type="entry name" value="MFS_2"/>
    <property type="match status" value="1"/>
</dbReference>
<dbReference type="GeneID" id="63853654"/>
<feature type="transmembrane region" description="Helical" evidence="7">
    <location>
        <begin position="223"/>
        <end position="243"/>
    </location>
</feature>
<evidence type="ECO:0008006" key="10">
    <source>
        <dbReference type="Google" id="ProtNLM"/>
    </source>
</evidence>
<name>A0A9P4LCW2_9PLEO</name>
<dbReference type="PANTHER" id="PTHR19432:SF35">
    <property type="entry name" value="SOLUTE CARRIER FAMILY 45 MEMBER 3 ISOFORM X1"/>
    <property type="match status" value="1"/>
</dbReference>
<dbReference type="SUPFAM" id="SSF103473">
    <property type="entry name" value="MFS general substrate transporter"/>
    <property type="match status" value="2"/>
</dbReference>
<protein>
    <recommendedName>
        <fullName evidence="10">Sucrose transporter</fullName>
    </recommendedName>
</protein>
<keyword evidence="9" id="KW-1185">Reference proteome</keyword>
<keyword evidence="2" id="KW-0813">Transport</keyword>
<feature type="transmembrane region" description="Helical" evidence="7">
    <location>
        <begin position="114"/>
        <end position="132"/>
    </location>
</feature>
<evidence type="ECO:0000313" key="9">
    <source>
        <dbReference type="Proteomes" id="UP000800039"/>
    </source>
</evidence>
<evidence type="ECO:0000256" key="1">
    <source>
        <dbReference type="ARBA" id="ARBA00004141"/>
    </source>
</evidence>
<accession>A0A9P4LCW2</accession>
<evidence type="ECO:0000256" key="3">
    <source>
        <dbReference type="ARBA" id="ARBA00022692"/>
    </source>
</evidence>
<feature type="transmembrane region" description="Helical" evidence="7">
    <location>
        <begin position="418"/>
        <end position="437"/>
    </location>
</feature>
<keyword evidence="3 7" id="KW-0812">Transmembrane</keyword>
<feature type="compositionally biased region" description="Pro residues" evidence="6">
    <location>
        <begin position="13"/>
        <end position="29"/>
    </location>
</feature>
<feature type="transmembrane region" description="Helical" evidence="7">
    <location>
        <begin position="528"/>
        <end position="552"/>
    </location>
</feature>
<sequence length="669" mass="73106">MSSSSRPHGAGSPSPPAASPAPPGPPSPRDPLKLDTASRSRPRPKLVSFGRTELSDGRTTSDGRPNVDGRPHVEFITEPRMSSEVDPLLKEVLSPLSDDDWMGEHHVEETKSSWFLFLLTFGGLGLQIGWSVETSNGSPYLLSLGLSKSMLALVWIAGPLSGVLVQPYVGIKSDNCRLRWGKRRPFIIGGAAATIVSLMVLAWAKEIIGGFLGVFGADPESSGVRTCIMLFAVLFVYVLDFAINVIQAGVRAYIVDVAPTHQQESANAWLMRSAGLGNILGYLAGYIKLPEHLPWLGGTQFKVLCAIASFIMALTVGISCASCPERDPQFDSTPAEQQDGVIAFFKSLARSVRRLPPQIKRVCEVQFFAWIGWFPFLFYITTYVGEIYADPFFEKNPHMTDDEIDRVWEDATRIGTRALLIFAVTTFLASVVLPFVIPPTYQAPEPDRPVTPATPMTPATPHSMGGSGYFALSHTSKGTPKTFQEKMYKSLEMLQVQSLTLRRAWFLSHIVFAILMLLTFVVRSTWGATMLVGAIGIPWCVTSWAPFAIIASEISKRDAIRRGIIRPRDRESQLIASGEDDGSGADSAGVVLGIHNVAIAAPQVIATLVSAVMFKLLQKPRGTAGDDSVAWVLRFGGICAVAAAWLTLRVTEEKVEEEVEEPFRRRRLS</sequence>
<evidence type="ECO:0000256" key="4">
    <source>
        <dbReference type="ARBA" id="ARBA00022989"/>
    </source>
</evidence>
<dbReference type="OrthoDB" id="28755at2759"/>
<dbReference type="Gene3D" id="1.20.1250.20">
    <property type="entry name" value="MFS general substrate transporter like domains"/>
    <property type="match status" value="1"/>
</dbReference>
<dbReference type="PANTHER" id="PTHR19432">
    <property type="entry name" value="SUGAR TRANSPORTER"/>
    <property type="match status" value="1"/>
</dbReference>
<feature type="transmembrane region" description="Helical" evidence="7">
    <location>
        <begin position="504"/>
        <end position="522"/>
    </location>
</feature>
<feature type="transmembrane region" description="Helical" evidence="7">
    <location>
        <begin position="597"/>
        <end position="617"/>
    </location>
</feature>
<reference evidence="8" key="1">
    <citation type="submission" date="2020-01" db="EMBL/GenBank/DDBJ databases">
        <authorList>
            <consortium name="DOE Joint Genome Institute"/>
            <person name="Haridas S."/>
            <person name="Albert R."/>
            <person name="Binder M."/>
            <person name="Bloem J."/>
            <person name="Labutti K."/>
            <person name="Salamov A."/>
            <person name="Andreopoulos B."/>
            <person name="Baker S.E."/>
            <person name="Barry K."/>
            <person name="Bills G."/>
            <person name="Bluhm B.H."/>
            <person name="Cannon C."/>
            <person name="Castanera R."/>
            <person name="Culley D.E."/>
            <person name="Daum C."/>
            <person name="Ezra D."/>
            <person name="Gonzalez J.B."/>
            <person name="Henrissat B."/>
            <person name="Kuo A."/>
            <person name="Liang C."/>
            <person name="Lipzen A."/>
            <person name="Lutzoni F."/>
            <person name="Magnuson J."/>
            <person name="Mondo S."/>
            <person name="Nolan M."/>
            <person name="Ohm R."/>
            <person name="Pangilinan J."/>
            <person name="Park H.-J."/>
            <person name="Ramirez L."/>
            <person name="Alfaro M."/>
            <person name="Sun H."/>
            <person name="Tritt A."/>
            <person name="Yoshinaga Y."/>
            <person name="Zwiers L.-H."/>
            <person name="Turgeon B.G."/>
            <person name="Goodwin S.B."/>
            <person name="Spatafora J.W."/>
            <person name="Crous P.W."/>
            <person name="Grigoriev I.V."/>
        </authorList>
    </citation>
    <scope>NUCLEOTIDE SEQUENCE</scope>
    <source>
        <strain evidence="8">CBS 394.84</strain>
    </source>
</reference>
<feature type="compositionally biased region" description="Low complexity" evidence="6">
    <location>
        <begin position="1"/>
        <end position="12"/>
    </location>
</feature>
<evidence type="ECO:0000313" key="8">
    <source>
        <dbReference type="EMBL" id="KAF1851211.1"/>
    </source>
</evidence>
<feature type="region of interest" description="Disordered" evidence="6">
    <location>
        <begin position="1"/>
        <end position="71"/>
    </location>
</feature>
<dbReference type="RefSeq" id="XP_040793774.1">
    <property type="nucleotide sequence ID" value="XM_040936404.1"/>
</dbReference>
<organism evidence="8 9">
    <name type="scientific">Cucurbitaria berberidis CBS 394.84</name>
    <dbReference type="NCBI Taxonomy" id="1168544"/>
    <lineage>
        <taxon>Eukaryota</taxon>
        <taxon>Fungi</taxon>
        <taxon>Dikarya</taxon>
        <taxon>Ascomycota</taxon>
        <taxon>Pezizomycotina</taxon>
        <taxon>Dothideomycetes</taxon>
        <taxon>Pleosporomycetidae</taxon>
        <taxon>Pleosporales</taxon>
        <taxon>Pleosporineae</taxon>
        <taxon>Cucurbitariaceae</taxon>
        <taxon>Cucurbitaria</taxon>
    </lineage>
</organism>
<evidence type="ECO:0000256" key="7">
    <source>
        <dbReference type="SAM" id="Phobius"/>
    </source>
</evidence>
<feature type="transmembrane region" description="Helical" evidence="7">
    <location>
        <begin position="629"/>
        <end position="648"/>
    </location>
</feature>
<dbReference type="EMBL" id="ML976614">
    <property type="protein sequence ID" value="KAF1851211.1"/>
    <property type="molecule type" value="Genomic_DNA"/>
</dbReference>
<dbReference type="Proteomes" id="UP000800039">
    <property type="component" value="Unassembled WGS sequence"/>
</dbReference>
<keyword evidence="5 7" id="KW-0472">Membrane</keyword>
<feature type="transmembrane region" description="Helical" evidence="7">
    <location>
        <begin position="152"/>
        <end position="171"/>
    </location>
</feature>
<evidence type="ECO:0000256" key="5">
    <source>
        <dbReference type="ARBA" id="ARBA00023136"/>
    </source>
</evidence>
<feature type="transmembrane region" description="Helical" evidence="7">
    <location>
        <begin position="367"/>
        <end position="389"/>
    </location>
</feature>
<dbReference type="GO" id="GO:0005886">
    <property type="term" value="C:plasma membrane"/>
    <property type="evidence" value="ECO:0007669"/>
    <property type="project" value="TreeGrafter"/>
</dbReference>
<feature type="compositionally biased region" description="Basic and acidic residues" evidence="6">
    <location>
        <begin position="53"/>
        <end position="71"/>
    </location>
</feature>
<proteinExistence type="predicted"/>
<dbReference type="AlphaFoldDB" id="A0A9P4LCW2"/>
<comment type="caution">
    <text evidence="8">The sequence shown here is derived from an EMBL/GenBank/DDBJ whole genome shotgun (WGS) entry which is preliminary data.</text>
</comment>
<comment type="subcellular location">
    <subcellularLocation>
        <location evidence="1">Membrane</location>
        <topology evidence="1">Multi-pass membrane protein</topology>
    </subcellularLocation>
</comment>
<dbReference type="GO" id="GO:0008506">
    <property type="term" value="F:sucrose:proton symporter activity"/>
    <property type="evidence" value="ECO:0007669"/>
    <property type="project" value="TreeGrafter"/>
</dbReference>
<keyword evidence="4 7" id="KW-1133">Transmembrane helix</keyword>
<dbReference type="InterPro" id="IPR036259">
    <property type="entry name" value="MFS_trans_sf"/>
</dbReference>